<organism evidence="2 3">
    <name type="scientific">Priestia endophytica DSM 13796</name>
    <dbReference type="NCBI Taxonomy" id="1121089"/>
    <lineage>
        <taxon>Bacteria</taxon>
        <taxon>Bacillati</taxon>
        <taxon>Bacillota</taxon>
        <taxon>Bacilli</taxon>
        <taxon>Bacillales</taxon>
        <taxon>Bacillaceae</taxon>
        <taxon>Priestia</taxon>
    </lineage>
</organism>
<dbReference type="Proteomes" id="UP000182762">
    <property type="component" value="Unassembled WGS sequence"/>
</dbReference>
<evidence type="ECO:0000313" key="3">
    <source>
        <dbReference type="Proteomes" id="UP000182762"/>
    </source>
</evidence>
<proteinExistence type="predicted"/>
<feature type="transmembrane region" description="Helical" evidence="1">
    <location>
        <begin position="31"/>
        <end position="62"/>
    </location>
</feature>
<gene>
    <name evidence="2" type="ORF">SAMN02745910_02091</name>
</gene>
<feature type="transmembrane region" description="Helical" evidence="1">
    <location>
        <begin position="74"/>
        <end position="98"/>
    </location>
</feature>
<comment type="caution">
    <text evidence="2">The sequence shown here is derived from an EMBL/GenBank/DDBJ whole genome shotgun (WGS) entry which is preliminary data.</text>
</comment>
<name>A0A1I5ZHQ3_9BACI</name>
<reference evidence="2 3" key="1">
    <citation type="submission" date="2016-10" db="EMBL/GenBank/DDBJ databases">
        <authorList>
            <person name="Varghese N."/>
            <person name="Submissions S."/>
        </authorList>
    </citation>
    <scope>NUCLEOTIDE SEQUENCE [LARGE SCALE GENOMIC DNA]</scope>
    <source>
        <strain evidence="2 3">DSM 13796</strain>
    </source>
</reference>
<evidence type="ECO:0000313" key="2">
    <source>
        <dbReference type="EMBL" id="SFQ56019.1"/>
    </source>
</evidence>
<keyword evidence="1" id="KW-0812">Transmembrane</keyword>
<keyword evidence="1" id="KW-1133">Transmembrane helix</keyword>
<dbReference type="EMBL" id="FOXX01000004">
    <property type="protein sequence ID" value="SFQ56019.1"/>
    <property type="molecule type" value="Genomic_DNA"/>
</dbReference>
<evidence type="ECO:0000256" key="1">
    <source>
        <dbReference type="SAM" id="Phobius"/>
    </source>
</evidence>
<dbReference type="RefSeq" id="WP_061804222.1">
    <property type="nucleotide sequence ID" value="NZ_FOXX01000004.1"/>
</dbReference>
<dbReference type="GeneID" id="93710759"/>
<accession>A0A1I5ZHQ3</accession>
<keyword evidence="1" id="KW-0472">Membrane</keyword>
<sequence>MKANICICILLTVATALGIFGQDMAYFLEGVIGINALYCLTFTTIVTVLLYIVTGICLYIFTRKSKISKKGIEIYWTGIIGISIVLSFWSIFVLAMWWGRGKKGSGIRGNIRIDDKKSRSYE</sequence>
<keyword evidence="3" id="KW-1185">Reference proteome</keyword>
<protein>
    <submittedName>
        <fullName evidence="2">Uncharacterized protein</fullName>
    </submittedName>
</protein>